<dbReference type="InterPro" id="IPR024414">
    <property type="entry name" value="Uncharacterised_PrgI"/>
</dbReference>
<evidence type="ECO:0000313" key="3">
    <source>
        <dbReference type="Proteomes" id="UP001595867"/>
    </source>
</evidence>
<proteinExistence type="predicted"/>
<dbReference type="Proteomes" id="UP001595867">
    <property type="component" value="Unassembled WGS sequence"/>
</dbReference>
<reference evidence="3" key="1">
    <citation type="journal article" date="2019" name="Int. J. Syst. Evol. Microbiol.">
        <title>The Global Catalogue of Microorganisms (GCM) 10K type strain sequencing project: providing services to taxonomists for standard genome sequencing and annotation.</title>
        <authorList>
            <consortium name="The Broad Institute Genomics Platform"/>
            <consortium name="The Broad Institute Genome Sequencing Center for Infectious Disease"/>
            <person name="Wu L."/>
            <person name="Ma J."/>
        </authorList>
    </citation>
    <scope>NUCLEOTIDE SEQUENCE [LARGE SCALE GENOMIC DNA]</scope>
    <source>
        <strain evidence="3">TBRC 5832</strain>
    </source>
</reference>
<feature type="transmembrane region" description="Helical" evidence="1">
    <location>
        <begin position="35"/>
        <end position="52"/>
    </location>
</feature>
<dbReference type="Pfam" id="PF12666">
    <property type="entry name" value="PrgI"/>
    <property type="match status" value="1"/>
</dbReference>
<sequence>MNPKKNFDDEPYRARIPADVSAPDTIAWGLSFRQLAILGTVAGAGWLAYSHFRPWLPGPVWLALLVPAAAVTVVVVLGRRDGLPLDVWLRHGLTMARTPRRQTPGTPDTTAPLLDIPVPKPPALLRSPVTTIAADGTLTVDGTGRRVIACGTTDIALRTGAEQQALLDGFGSWLNALTGPAQIVVAAQRHDLTPYADTIRTGLDRLPHPALRAAAQEHAAFLLGLDADRDPLRRQVLTVVADGPARDATVRAFGALSVTAAPLDGGQVTAALAAAADPFQPPVPGPRAVPDIPITLKETT</sequence>
<keyword evidence="3" id="KW-1185">Reference proteome</keyword>
<protein>
    <submittedName>
        <fullName evidence="2">PrgI family protein</fullName>
    </submittedName>
</protein>
<keyword evidence="1" id="KW-0812">Transmembrane</keyword>
<organism evidence="2 3">
    <name type="scientific">Actinoplanes subglobosus</name>
    <dbReference type="NCBI Taxonomy" id="1547892"/>
    <lineage>
        <taxon>Bacteria</taxon>
        <taxon>Bacillati</taxon>
        <taxon>Actinomycetota</taxon>
        <taxon>Actinomycetes</taxon>
        <taxon>Micromonosporales</taxon>
        <taxon>Micromonosporaceae</taxon>
        <taxon>Actinoplanes</taxon>
    </lineage>
</organism>
<gene>
    <name evidence="2" type="ORF">ACFO0C_43820</name>
</gene>
<keyword evidence="1" id="KW-0472">Membrane</keyword>
<dbReference type="RefSeq" id="WP_378072779.1">
    <property type="nucleotide sequence ID" value="NZ_JBHSBL010000029.1"/>
</dbReference>
<evidence type="ECO:0000256" key="1">
    <source>
        <dbReference type="SAM" id="Phobius"/>
    </source>
</evidence>
<keyword evidence="1" id="KW-1133">Transmembrane helix</keyword>
<dbReference type="EMBL" id="JBHSBL010000029">
    <property type="protein sequence ID" value="MFC4071906.1"/>
    <property type="molecule type" value="Genomic_DNA"/>
</dbReference>
<accession>A0ABV8J8Q3</accession>
<comment type="caution">
    <text evidence="2">The sequence shown here is derived from an EMBL/GenBank/DDBJ whole genome shotgun (WGS) entry which is preliminary data.</text>
</comment>
<feature type="transmembrane region" description="Helical" evidence="1">
    <location>
        <begin position="58"/>
        <end position="78"/>
    </location>
</feature>
<evidence type="ECO:0000313" key="2">
    <source>
        <dbReference type="EMBL" id="MFC4071906.1"/>
    </source>
</evidence>
<name>A0ABV8J8Q3_9ACTN</name>